<dbReference type="PANTHER" id="PTHR21340:SF0">
    <property type="entry name" value="BIS(5'-NUCLEOSYL)-TETRAPHOSPHATASE [ASYMMETRICAL]"/>
    <property type="match status" value="1"/>
</dbReference>
<dbReference type="PANTHER" id="PTHR21340">
    <property type="entry name" value="DIADENOSINE 5,5-P1,P4-TETRAPHOSPHATE PYROPHOSPHOHYDROLASE MUTT"/>
    <property type="match status" value="1"/>
</dbReference>
<keyword evidence="2 3" id="KW-0378">Hydrolase</keyword>
<dbReference type="EMBL" id="JAXCEH010000021">
    <property type="protein sequence ID" value="MFA1557403.1"/>
    <property type="molecule type" value="Genomic_DNA"/>
</dbReference>
<gene>
    <name evidence="5" type="ORF">SM436_27300</name>
</gene>
<dbReference type="PROSITE" id="PS00893">
    <property type="entry name" value="NUDIX_BOX"/>
    <property type="match status" value="1"/>
</dbReference>
<dbReference type="PROSITE" id="PS51462">
    <property type="entry name" value="NUDIX"/>
    <property type="match status" value="1"/>
</dbReference>
<dbReference type="Pfam" id="PF00293">
    <property type="entry name" value="NUDIX"/>
    <property type="match status" value="1"/>
</dbReference>
<evidence type="ECO:0000313" key="5">
    <source>
        <dbReference type="EMBL" id="MFA1557403.1"/>
    </source>
</evidence>
<evidence type="ECO:0000313" key="6">
    <source>
        <dbReference type="Proteomes" id="UP001569904"/>
    </source>
</evidence>
<dbReference type="InterPro" id="IPR020476">
    <property type="entry name" value="Nudix_hydrolase"/>
</dbReference>
<dbReference type="InterPro" id="IPR015797">
    <property type="entry name" value="NUDIX_hydrolase-like_dom_sf"/>
</dbReference>
<feature type="domain" description="Nudix hydrolase" evidence="4">
    <location>
        <begin position="29"/>
        <end position="156"/>
    </location>
</feature>
<dbReference type="PRINTS" id="PR00502">
    <property type="entry name" value="NUDIXFAMILY"/>
</dbReference>
<proteinExistence type="inferred from homology"/>
<evidence type="ECO:0000256" key="3">
    <source>
        <dbReference type="RuleBase" id="RU003476"/>
    </source>
</evidence>
<sequence length="160" mass="18121">MEKELARDDNGDALTGFYRIAERACPDDAPLTAALVALWHRDRELLLVFNRYRQCWELPGGMIDPGETPRQAAVRELHEEAGIHLETLTFVGFARFRLGIEQRTEYLALYTAPATPHDGRFTPNEEIAAICWWNGVRPLTGRVQFLDVMLGDLARPVSNV</sequence>
<dbReference type="InterPro" id="IPR000086">
    <property type="entry name" value="NUDIX_hydrolase_dom"/>
</dbReference>
<dbReference type="Proteomes" id="UP001569904">
    <property type="component" value="Unassembled WGS sequence"/>
</dbReference>
<comment type="similarity">
    <text evidence="1 3">Belongs to the Nudix hydrolase family.</text>
</comment>
<dbReference type="CDD" id="cd02883">
    <property type="entry name" value="NUDIX_Hydrolase"/>
    <property type="match status" value="1"/>
</dbReference>
<evidence type="ECO:0000256" key="1">
    <source>
        <dbReference type="ARBA" id="ARBA00005582"/>
    </source>
</evidence>
<dbReference type="SUPFAM" id="SSF55811">
    <property type="entry name" value="Nudix"/>
    <property type="match status" value="1"/>
</dbReference>
<dbReference type="InterPro" id="IPR020084">
    <property type="entry name" value="NUDIX_hydrolase_CS"/>
</dbReference>
<reference evidence="5 6" key="1">
    <citation type="submission" date="2023-11" db="EMBL/GenBank/DDBJ databases">
        <title>Actinomadura monticuli sp. nov., isolated from volcanic ash.</title>
        <authorList>
            <person name="Lee S.D."/>
            <person name="Yang H."/>
            <person name="Kim I.S."/>
        </authorList>
    </citation>
    <scope>NUCLEOTIDE SEQUENCE [LARGE SCALE GENOMIC DNA]</scope>
    <source>
        <strain evidence="5 6">DSM 45346</strain>
    </source>
</reference>
<evidence type="ECO:0000259" key="4">
    <source>
        <dbReference type="PROSITE" id="PS51462"/>
    </source>
</evidence>
<dbReference type="EC" id="3.6.-.-" evidence="5"/>
<organism evidence="5 6">
    <name type="scientific">Actinomadura chokoriensis</name>
    <dbReference type="NCBI Taxonomy" id="454156"/>
    <lineage>
        <taxon>Bacteria</taxon>
        <taxon>Bacillati</taxon>
        <taxon>Actinomycetota</taxon>
        <taxon>Actinomycetes</taxon>
        <taxon>Streptosporangiales</taxon>
        <taxon>Thermomonosporaceae</taxon>
        <taxon>Actinomadura</taxon>
    </lineage>
</organism>
<dbReference type="GO" id="GO:0016787">
    <property type="term" value="F:hydrolase activity"/>
    <property type="evidence" value="ECO:0007669"/>
    <property type="project" value="UniProtKB-KW"/>
</dbReference>
<name>A0ABV4R583_9ACTN</name>
<dbReference type="RefSeq" id="WP_371944149.1">
    <property type="nucleotide sequence ID" value="NZ_JAXCEH010000021.1"/>
</dbReference>
<keyword evidence="6" id="KW-1185">Reference proteome</keyword>
<evidence type="ECO:0000256" key="2">
    <source>
        <dbReference type="ARBA" id="ARBA00022801"/>
    </source>
</evidence>
<dbReference type="InterPro" id="IPR051325">
    <property type="entry name" value="Nudix_hydrolase_domain"/>
</dbReference>
<dbReference type="Gene3D" id="3.90.79.10">
    <property type="entry name" value="Nucleoside Triphosphate Pyrophosphohydrolase"/>
    <property type="match status" value="1"/>
</dbReference>
<accession>A0ABV4R583</accession>
<comment type="caution">
    <text evidence="5">The sequence shown here is derived from an EMBL/GenBank/DDBJ whole genome shotgun (WGS) entry which is preliminary data.</text>
</comment>
<protein>
    <submittedName>
        <fullName evidence="5">NUDIX hydrolase</fullName>
        <ecNumber evidence="5">3.6.-.-</ecNumber>
    </submittedName>
</protein>